<dbReference type="Proteomes" id="UP000004095">
    <property type="component" value="Unassembled WGS sequence"/>
</dbReference>
<feature type="transmembrane region" description="Helical" evidence="1">
    <location>
        <begin position="36"/>
        <end position="55"/>
    </location>
</feature>
<dbReference type="eggNOG" id="COG2324">
    <property type="taxonomic scope" value="Bacteria"/>
</dbReference>
<feature type="transmembrane region" description="Helical" evidence="1">
    <location>
        <begin position="130"/>
        <end position="148"/>
    </location>
</feature>
<dbReference type="InterPro" id="IPR007354">
    <property type="entry name" value="CruF-like"/>
</dbReference>
<keyword evidence="1" id="KW-0812">Transmembrane</keyword>
<dbReference type="OrthoDB" id="9811293at2"/>
<evidence type="ECO:0000313" key="2">
    <source>
        <dbReference type="EMBL" id="EAY25037.1"/>
    </source>
</evidence>
<feature type="transmembrane region" description="Helical" evidence="1">
    <location>
        <begin position="101"/>
        <end position="118"/>
    </location>
</feature>
<comment type="caution">
    <text evidence="2">The sequence shown here is derived from an EMBL/GenBank/DDBJ whole genome shotgun (WGS) entry which is preliminary data.</text>
</comment>
<proteinExistence type="predicted"/>
<keyword evidence="1" id="KW-1133">Transmembrane helix</keyword>
<dbReference type="PANTHER" id="PTHR39419:SF1">
    <property type="entry name" value="SLL0814 PROTEIN"/>
    <property type="match status" value="1"/>
</dbReference>
<reference evidence="2 3" key="1">
    <citation type="submission" date="2007-01" db="EMBL/GenBank/DDBJ databases">
        <authorList>
            <person name="Haygood M."/>
            <person name="Podell S."/>
            <person name="Anderson C."/>
            <person name="Hopkinson B."/>
            <person name="Roe K."/>
            <person name="Barbeau K."/>
            <person name="Gaasterland T."/>
            <person name="Ferriera S."/>
            <person name="Johnson J."/>
            <person name="Kravitz S."/>
            <person name="Beeson K."/>
            <person name="Sutton G."/>
            <person name="Rogers Y.-H."/>
            <person name="Friedman R."/>
            <person name="Frazier M."/>
            <person name="Venter J.C."/>
        </authorList>
    </citation>
    <scope>NUCLEOTIDE SEQUENCE [LARGE SCALE GENOMIC DNA]</scope>
    <source>
        <strain evidence="2 3">ATCC 23134</strain>
    </source>
</reference>
<evidence type="ECO:0000313" key="3">
    <source>
        <dbReference type="Proteomes" id="UP000004095"/>
    </source>
</evidence>
<feature type="transmembrane region" description="Helical" evidence="1">
    <location>
        <begin position="62"/>
        <end position="81"/>
    </location>
</feature>
<dbReference type="PANTHER" id="PTHR39419">
    <property type="entry name" value="SLL0814 PROTEIN"/>
    <property type="match status" value="1"/>
</dbReference>
<accession>A1ZX56</accession>
<keyword evidence="3" id="KW-1185">Reference proteome</keyword>
<dbReference type="RefSeq" id="WP_002703632.1">
    <property type="nucleotide sequence ID" value="NZ_AAWS01000056.1"/>
</dbReference>
<feature type="transmembrane region" description="Helical" evidence="1">
    <location>
        <begin position="194"/>
        <end position="212"/>
    </location>
</feature>
<dbReference type="Pfam" id="PF04240">
    <property type="entry name" value="Caroten_synth"/>
    <property type="match status" value="1"/>
</dbReference>
<organism evidence="2 3">
    <name type="scientific">Microscilla marina ATCC 23134</name>
    <dbReference type="NCBI Taxonomy" id="313606"/>
    <lineage>
        <taxon>Bacteria</taxon>
        <taxon>Pseudomonadati</taxon>
        <taxon>Bacteroidota</taxon>
        <taxon>Cytophagia</taxon>
        <taxon>Cytophagales</taxon>
        <taxon>Microscillaceae</taxon>
        <taxon>Microscilla</taxon>
    </lineage>
</organism>
<sequence>MERWSLHNKKQKQAAFLLVIVHLAGAIGFHSPFAAYFIALTPLNLLLSAFVLLSAHRDYQPSLWWFCAVCFATGFIVELVGVQTGLLFGNYSYGATLGFKIWGTPVIIGVNWLILVYSSGSVTHQLKLPIAVKSALAAAMMVGLDYLIEPVAMRYDFWGWQNDMIPLQNYVMWYIVAFALLMLFHRLKFDKNNPLAAVLLAVQFAFFGALNIF</sequence>
<dbReference type="EMBL" id="AAWS01000056">
    <property type="protein sequence ID" value="EAY25037.1"/>
    <property type="molecule type" value="Genomic_DNA"/>
</dbReference>
<name>A1ZX56_MICM2</name>
<protein>
    <submittedName>
        <fullName evidence="2">Membrane protein, putative</fullName>
    </submittedName>
</protein>
<feature type="transmembrane region" description="Helical" evidence="1">
    <location>
        <begin position="168"/>
        <end position="187"/>
    </location>
</feature>
<dbReference type="AlphaFoldDB" id="A1ZX56"/>
<evidence type="ECO:0000256" key="1">
    <source>
        <dbReference type="SAM" id="Phobius"/>
    </source>
</evidence>
<gene>
    <name evidence="2" type="ORF">M23134_07226</name>
</gene>
<keyword evidence="1" id="KW-0472">Membrane</keyword>